<comment type="caution">
    <text evidence="1">The sequence shown here is derived from an EMBL/GenBank/DDBJ whole genome shotgun (WGS) entry which is preliminary data.</text>
</comment>
<evidence type="ECO:0000313" key="1">
    <source>
        <dbReference type="EMBL" id="GAW04215.1"/>
    </source>
</evidence>
<evidence type="ECO:0000313" key="2">
    <source>
        <dbReference type="Proteomes" id="UP000188533"/>
    </source>
</evidence>
<organism evidence="1 2">
    <name type="scientific">Lentinula edodes</name>
    <name type="common">Shiitake mushroom</name>
    <name type="synonym">Lentinus edodes</name>
    <dbReference type="NCBI Taxonomy" id="5353"/>
    <lineage>
        <taxon>Eukaryota</taxon>
        <taxon>Fungi</taxon>
        <taxon>Dikarya</taxon>
        <taxon>Basidiomycota</taxon>
        <taxon>Agaricomycotina</taxon>
        <taxon>Agaricomycetes</taxon>
        <taxon>Agaricomycetidae</taxon>
        <taxon>Agaricales</taxon>
        <taxon>Marasmiineae</taxon>
        <taxon>Omphalotaceae</taxon>
        <taxon>Lentinula</taxon>
    </lineage>
</organism>
<dbReference type="EMBL" id="BDGU01000184">
    <property type="protein sequence ID" value="GAW04215.1"/>
    <property type="molecule type" value="Genomic_DNA"/>
</dbReference>
<protein>
    <submittedName>
        <fullName evidence="1">Uncharacterized protein</fullName>
    </submittedName>
</protein>
<proteinExistence type="predicted"/>
<gene>
    <name evidence="1" type="ORF">LENED_005992</name>
</gene>
<dbReference type="AlphaFoldDB" id="A0A1Q3EAF8"/>
<name>A0A1Q3EAF8_LENED</name>
<reference evidence="1 2" key="2">
    <citation type="submission" date="2017-02" db="EMBL/GenBank/DDBJ databases">
        <title>A genome survey and senescence transcriptome analysis in Lentinula edodes.</title>
        <authorList>
            <person name="Sakamoto Y."/>
            <person name="Nakade K."/>
            <person name="Sato S."/>
            <person name="Yoshida Y."/>
            <person name="Miyazaki K."/>
            <person name="Natsume S."/>
            <person name="Konno N."/>
        </authorList>
    </citation>
    <scope>NUCLEOTIDE SEQUENCE [LARGE SCALE GENOMIC DNA]</scope>
    <source>
        <strain evidence="1 2">NBRC 111202</strain>
    </source>
</reference>
<accession>A0A1Q3EAF8</accession>
<keyword evidence="2" id="KW-1185">Reference proteome</keyword>
<sequence>MNGADYARPPTIKASLSSLRCINIHGGLVVDVLHIHLITYDISLNIFSLAQYERFQDTWRNRGNSPPPWSNLPAISIEHLGDDTRHCSQCPRTTGRTTTRFFLIQ</sequence>
<reference evidence="1 2" key="1">
    <citation type="submission" date="2016-08" db="EMBL/GenBank/DDBJ databases">
        <authorList>
            <consortium name="Lentinula edodes genome sequencing consortium"/>
            <person name="Sakamoto Y."/>
            <person name="Nakade K."/>
            <person name="Sato S."/>
            <person name="Yoshida Y."/>
            <person name="Miyazaki K."/>
            <person name="Natsume S."/>
            <person name="Konno N."/>
        </authorList>
    </citation>
    <scope>NUCLEOTIDE SEQUENCE [LARGE SCALE GENOMIC DNA]</scope>
    <source>
        <strain evidence="1 2">NBRC 111202</strain>
    </source>
</reference>
<dbReference type="Proteomes" id="UP000188533">
    <property type="component" value="Unassembled WGS sequence"/>
</dbReference>